<dbReference type="Proteomes" id="UP001057498">
    <property type="component" value="Chromosome"/>
</dbReference>
<protein>
    <recommendedName>
        <fullName evidence="3">Addiction module protein</fullName>
    </recommendedName>
</protein>
<organism evidence="1 2">
    <name type="scientific">Sphaerotilus microaerophilus</name>
    <dbReference type="NCBI Taxonomy" id="2914710"/>
    <lineage>
        <taxon>Bacteria</taxon>
        <taxon>Pseudomonadati</taxon>
        <taxon>Pseudomonadota</taxon>
        <taxon>Betaproteobacteria</taxon>
        <taxon>Burkholderiales</taxon>
        <taxon>Sphaerotilaceae</taxon>
        <taxon>Sphaerotilus</taxon>
    </lineage>
</organism>
<evidence type="ECO:0008006" key="3">
    <source>
        <dbReference type="Google" id="ProtNLM"/>
    </source>
</evidence>
<name>A0ABN6PRM0_9BURK</name>
<dbReference type="InterPro" id="IPR013406">
    <property type="entry name" value="CHP02574_addiction_mod"/>
</dbReference>
<evidence type="ECO:0000313" key="2">
    <source>
        <dbReference type="Proteomes" id="UP001057498"/>
    </source>
</evidence>
<dbReference type="RefSeq" id="WP_251970980.1">
    <property type="nucleotide sequence ID" value="NZ_AP025730.1"/>
</dbReference>
<dbReference type="Pfam" id="PF09720">
    <property type="entry name" value="Unstab_antitox"/>
    <property type="match status" value="1"/>
</dbReference>
<sequence length="74" mass="7981">MSTPVEDVAAQALSLPPEDRAKLVERLLASFEPKSPTQSAWLALAKDRRDAVRAGQVNMVPGGEALARVRARLT</sequence>
<dbReference type="EMBL" id="AP025730">
    <property type="protein sequence ID" value="BDI07820.1"/>
    <property type="molecule type" value="Genomic_DNA"/>
</dbReference>
<gene>
    <name evidence="1" type="ORF">CATMQ487_47900</name>
</gene>
<evidence type="ECO:0000313" key="1">
    <source>
        <dbReference type="EMBL" id="BDI07820.1"/>
    </source>
</evidence>
<keyword evidence="2" id="KW-1185">Reference proteome</keyword>
<reference evidence="1" key="1">
    <citation type="submission" date="2022-04" db="EMBL/GenBank/DDBJ databases">
        <title>Whole genome sequence of Sphaerotilus sp. FB-5.</title>
        <authorList>
            <person name="Takeda M."/>
            <person name="Narihara S."/>
            <person name="Akimoto M."/>
            <person name="Akimoto R."/>
            <person name="Nishiyashiki S."/>
            <person name="Murakami T."/>
        </authorList>
    </citation>
    <scope>NUCLEOTIDE SEQUENCE</scope>
    <source>
        <strain evidence="1">FB-5</strain>
    </source>
</reference>
<proteinExistence type="predicted"/>
<accession>A0ABN6PRM0</accession>